<organism evidence="3 4">
    <name type="scientific">Thiocapsa rosea</name>
    <dbReference type="NCBI Taxonomy" id="69360"/>
    <lineage>
        <taxon>Bacteria</taxon>
        <taxon>Pseudomonadati</taxon>
        <taxon>Pseudomonadota</taxon>
        <taxon>Gammaproteobacteria</taxon>
        <taxon>Chromatiales</taxon>
        <taxon>Chromatiaceae</taxon>
        <taxon>Thiocapsa</taxon>
    </lineage>
</organism>
<evidence type="ECO:0000259" key="2">
    <source>
        <dbReference type="PROSITE" id="PS50975"/>
    </source>
</evidence>
<comment type="caution">
    <text evidence="3">The sequence shown here is derived from an EMBL/GenBank/DDBJ whole genome shotgun (WGS) entry which is preliminary data.</text>
</comment>
<keyword evidence="1" id="KW-0067">ATP-binding</keyword>
<keyword evidence="3" id="KW-0436">Ligase</keyword>
<sequence length="387" mass="41093">MRAEPTELVLIANSARALAESAVRGGYGVRVLDAFCDEDTRALAPCIRIGMLGQGLDPEHLTAEIARLPLLDQGAGIVFGAGLEASPSVLSGLTGTLRLFGNDPEVLALVGTPKAFFALLDDLEVDYPESRWDPPDADDPMPWLIKMPGGCGGLGVRPWRVGDRPPGDPHYFQRFLAGRLMSLLFIADGEILAVIGYNRLLVESSDPDLPFLYGGAITQTAPDEAARSSIERAAATLVGALGLRGVNNLDFILHDGRPFLLELNPRPSATLALYEGSCEGGWIGHHIRACLGTLPDVAPGSGIDVSGQQVIYAPHDLRIPSGLCWPDWCRDRPVAGSQVDRGAPLCTVMASGPSDAEVEVQLSLRSCDILARIGNTQEADTGSELAT</sequence>
<dbReference type="GO" id="GO:0016874">
    <property type="term" value="F:ligase activity"/>
    <property type="evidence" value="ECO:0007669"/>
    <property type="project" value="UniProtKB-KW"/>
</dbReference>
<dbReference type="AlphaFoldDB" id="A0A495VCH5"/>
<evidence type="ECO:0000256" key="1">
    <source>
        <dbReference type="PROSITE-ProRule" id="PRU00409"/>
    </source>
</evidence>
<reference evidence="3 4" key="1">
    <citation type="submission" date="2018-10" db="EMBL/GenBank/DDBJ databases">
        <title>Genomic Encyclopedia of Archaeal and Bacterial Type Strains, Phase II (KMG-II): from individual species to whole genera.</title>
        <authorList>
            <person name="Goeker M."/>
        </authorList>
    </citation>
    <scope>NUCLEOTIDE SEQUENCE [LARGE SCALE GENOMIC DNA]</scope>
    <source>
        <strain evidence="3 4">DSM 235</strain>
    </source>
</reference>
<dbReference type="GO" id="GO:0046872">
    <property type="term" value="F:metal ion binding"/>
    <property type="evidence" value="ECO:0007669"/>
    <property type="project" value="InterPro"/>
</dbReference>
<dbReference type="InterPro" id="IPR003806">
    <property type="entry name" value="ATP-grasp_PylC-type"/>
</dbReference>
<dbReference type="PROSITE" id="PS50975">
    <property type="entry name" value="ATP_GRASP"/>
    <property type="match status" value="1"/>
</dbReference>
<evidence type="ECO:0000313" key="4">
    <source>
        <dbReference type="Proteomes" id="UP000274556"/>
    </source>
</evidence>
<dbReference type="OrthoDB" id="5572734at2"/>
<dbReference type="InterPro" id="IPR016677">
    <property type="entry name" value="UCP016817_carboligase"/>
</dbReference>
<protein>
    <submittedName>
        <fullName evidence="3">Putative ATP-grasp superfamily ATP-dependent carboligase</fullName>
    </submittedName>
</protein>
<dbReference type="PIRSF" id="PIRSF016817">
    <property type="entry name" value="UCP016817_carboligase"/>
    <property type="match status" value="1"/>
</dbReference>
<dbReference type="Pfam" id="PF02655">
    <property type="entry name" value="ATP-grasp_3"/>
    <property type="match status" value="1"/>
</dbReference>
<name>A0A495VCH5_9GAMM</name>
<dbReference type="Gene3D" id="3.30.470.20">
    <property type="entry name" value="ATP-grasp fold, B domain"/>
    <property type="match status" value="1"/>
</dbReference>
<accession>A0A495VCH5</accession>
<gene>
    <name evidence="3" type="ORF">BDD21_4666</name>
</gene>
<dbReference type="GO" id="GO:0005524">
    <property type="term" value="F:ATP binding"/>
    <property type="evidence" value="ECO:0007669"/>
    <property type="project" value="UniProtKB-UniRule"/>
</dbReference>
<feature type="domain" description="ATP-grasp" evidence="2">
    <location>
        <begin position="104"/>
        <end position="291"/>
    </location>
</feature>
<keyword evidence="1" id="KW-0547">Nucleotide-binding</keyword>
<keyword evidence="4" id="KW-1185">Reference proteome</keyword>
<dbReference type="EMBL" id="RBXL01000001">
    <property type="protein sequence ID" value="RKT47111.1"/>
    <property type="molecule type" value="Genomic_DNA"/>
</dbReference>
<dbReference type="InterPro" id="IPR011761">
    <property type="entry name" value="ATP-grasp"/>
</dbReference>
<dbReference type="SUPFAM" id="SSF56059">
    <property type="entry name" value="Glutathione synthetase ATP-binding domain-like"/>
    <property type="match status" value="1"/>
</dbReference>
<dbReference type="Proteomes" id="UP000274556">
    <property type="component" value="Unassembled WGS sequence"/>
</dbReference>
<proteinExistence type="predicted"/>
<evidence type="ECO:0000313" key="3">
    <source>
        <dbReference type="EMBL" id="RKT47111.1"/>
    </source>
</evidence>